<evidence type="ECO:0000313" key="7">
    <source>
        <dbReference type="EMBL" id="ETO10668.1"/>
    </source>
</evidence>
<feature type="domain" description="Kinesin motor" evidence="6">
    <location>
        <begin position="1"/>
        <end position="215"/>
    </location>
</feature>
<comment type="similarity">
    <text evidence="3">Belongs to the TRAFAC class myosin-kinesin ATPase superfamily. Kinesin family.</text>
</comment>
<protein>
    <recommendedName>
        <fullName evidence="6">Kinesin motor domain-containing protein</fullName>
    </recommendedName>
</protein>
<evidence type="ECO:0000256" key="2">
    <source>
        <dbReference type="ARBA" id="ARBA00023175"/>
    </source>
</evidence>
<evidence type="ECO:0000259" key="6">
    <source>
        <dbReference type="PROSITE" id="PS50067"/>
    </source>
</evidence>
<evidence type="ECO:0000313" key="8">
    <source>
        <dbReference type="Proteomes" id="UP000023152"/>
    </source>
</evidence>
<feature type="compositionally biased region" description="Polar residues" evidence="5">
    <location>
        <begin position="303"/>
        <end position="317"/>
    </location>
</feature>
<evidence type="ECO:0000256" key="5">
    <source>
        <dbReference type="SAM" id="MobiDB-lite"/>
    </source>
</evidence>
<feature type="compositionally biased region" description="Basic and acidic residues" evidence="5">
    <location>
        <begin position="458"/>
        <end position="480"/>
    </location>
</feature>
<proteinExistence type="inferred from homology"/>
<sequence>MLGTSKDPGIILLSLSDIFDYILNKNAEYQFLLRISYLEIHNEVINDLLNSQNTNLKISSSSHGIGVVKDCTAASIRTPQEAMQHLLTGEQHRKVAQTHINIRSSRSHTIFRLHIQSKKRDSATNKDCLQQMECKHINQSLLGLARVILALSARNREKTQKGSSSHFHVPYRDRILQESLGGNSRTNIICTISPSQKCKEESLNTLRFAQFAKYVYNYEKVNQILDDKSLLVKYKALVKKLKNQIKHYMTQSQHTYNMKETIQKLELEKISMLNQIIYHERKGVEMTKKLKGLKAKLKRQKSGETFASSPPSTQSTPKFKHNDEIQNHKLTSKPKKSNEHSSSKNVLPHAGMAQTAKKVKLYFAFVLFDGYTSKSELKEVIVELQNKLSALQSNIDVLNDRIRHAVVFDASSLRNVILSKMPEIQCLNEEATSRTQPNPAVTSPKTVVPVFRVHLDNQNELRKPEDENDDVAKTHTEEKHPFKKQKNVSPFKKKLVPCGIRAKTPPPRLDLQQSQQQSKQRHQSMSAITKLELFEQKEKTKADNDKYSRKNLERQNKKKMMDDSAVMFHNVTSTPSPITMVTATRMAMMSPKNRHCVRTCHIRNFKTLLPYSALLWLENHSHISDTNAKGPLSINALTLCWLRTNTSVNTKKQFLKLSSIKQVLTGPIRIHFTLSEQRIIKRRTSDTENKMDIYDSPFSFCVELHNSDGENRLHFICQNDNDFVLNAYTLYTKKNTFIALNNSDVMDVPQQNQYAEVSAKGTGCELVCESKFQSFSDQTGTTSEPKITVETSNMIWDSSQTTPPLSTTNIVSVLTIPEQSGANIEIPSEKSVENPAELNADNFVVAEDSEKISECVTAINNSRRNTVNSLTLESDGVKSVPECSECKTTLSQSSGIVSVMESESS</sequence>
<feature type="compositionally biased region" description="Low complexity" evidence="5">
    <location>
        <begin position="512"/>
        <end position="525"/>
    </location>
</feature>
<dbReference type="SUPFAM" id="SSF52540">
    <property type="entry name" value="P-loop containing nucleoside triphosphate hydrolases"/>
    <property type="match status" value="1"/>
</dbReference>
<dbReference type="InterPro" id="IPR036961">
    <property type="entry name" value="Kinesin_motor_dom_sf"/>
</dbReference>
<dbReference type="AlphaFoldDB" id="X6M9I7"/>
<dbReference type="GO" id="GO:0005524">
    <property type="term" value="F:ATP binding"/>
    <property type="evidence" value="ECO:0007669"/>
    <property type="project" value="InterPro"/>
</dbReference>
<comment type="caution">
    <text evidence="7">The sequence shown here is derived from an EMBL/GenBank/DDBJ whole genome shotgun (WGS) entry which is preliminary data.</text>
</comment>
<dbReference type="InterPro" id="IPR027640">
    <property type="entry name" value="Kinesin-like_fam"/>
</dbReference>
<comment type="caution">
    <text evidence="3">Lacks conserved residue(s) required for the propagation of feature annotation.</text>
</comment>
<dbReference type="GO" id="GO:0003777">
    <property type="term" value="F:microtubule motor activity"/>
    <property type="evidence" value="ECO:0007669"/>
    <property type="project" value="InterPro"/>
</dbReference>
<dbReference type="InterPro" id="IPR027417">
    <property type="entry name" value="P-loop_NTPase"/>
</dbReference>
<dbReference type="GO" id="GO:0007018">
    <property type="term" value="P:microtubule-based movement"/>
    <property type="evidence" value="ECO:0007669"/>
    <property type="project" value="InterPro"/>
</dbReference>
<name>X6M9I7_RETFI</name>
<dbReference type="InterPro" id="IPR001752">
    <property type="entry name" value="Kinesin_motor_dom"/>
</dbReference>
<keyword evidence="8" id="KW-1185">Reference proteome</keyword>
<dbReference type="GO" id="GO:0008017">
    <property type="term" value="F:microtubule binding"/>
    <property type="evidence" value="ECO:0007669"/>
    <property type="project" value="InterPro"/>
</dbReference>
<gene>
    <name evidence="7" type="ORF">RFI_26709</name>
</gene>
<evidence type="ECO:0000256" key="4">
    <source>
        <dbReference type="SAM" id="Coils"/>
    </source>
</evidence>
<dbReference type="Proteomes" id="UP000023152">
    <property type="component" value="Unassembled WGS sequence"/>
</dbReference>
<dbReference type="EMBL" id="ASPP01023272">
    <property type="protein sequence ID" value="ETO10668.1"/>
    <property type="molecule type" value="Genomic_DNA"/>
</dbReference>
<reference evidence="7 8" key="1">
    <citation type="journal article" date="2013" name="Curr. Biol.">
        <title>The Genome of the Foraminiferan Reticulomyxa filosa.</title>
        <authorList>
            <person name="Glockner G."/>
            <person name="Hulsmann N."/>
            <person name="Schleicher M."/>
            <person name="Noegel A.A."/>
            <person name="Eichinger L."/>
            <person name="Gallinger C."/>
            <person name="Pawlowski J."/>
            <person name="Sierra R."/>
            <person name="Euteneuer U."/>
            <person name="Pillet L."/>
            <person name="Moustafa A."/>
            <person name="Platzer M."/>
            <person name="Groth M."/>
            <person name="Szafranski K."/>
            <person name="Schliwa M."/>
        </authorList>
    </citation>
    <scope>NUCLEOTIDE SEQUENCE [LARGE SCALE GENOMIC DNA]</scope>
</reference>
<evidence type="ECO:0000256" key="3">
    <source>
        <dbReference type="PROSITE-ProRule" id="PRU00283"/>
    </source>
</evidence>
<dbReference type="PROSITE" id="PS50067">
    <property type="entry name" value="KINESIN_MOTOR_2"/>
    <property type="match status" value="1"/>
</dbReference>
<dbReference type="Gene3D" id="3.40.850.10">
    <property type="entry name" value="Kinesin motor domain"/>
    <property type="match status" value="1"/>
</dbReference>
<accession>X6M9I7</accession>
<feature type="compositionally biased region" description="Basic residues" evidence="5">
    <location>
        <begin position="481"/>
        <end position="495"/>
    </location>
</feature>
<keyword evidence="1 4" id="KW-0175">Coiled coil</keyword>
<dbReference type="Pfam" id="PF00225">
    <property type="entry name" value="Kinesin"/>
    <property type="match status" value="2"/>
</dbReference>
<dbReference type="PANTHER" id="PTHR47968">
    <property type="entry name" value="CENTROMERE PROTEIN E"/>
    <property type="match status" value="1"/>
</dbReference>
<feature type="region of interest" description="Disordered" evidence="5">
    <location>
        <begin position="298"/>
        <end position="349"/>
    </location>
</feature>
<feature type="coiled-coil region" evidence="4">
    <location>
        <begin position="374"/>
        <end position="401"/>
    </location>
</feature>
<evidence type="ECO:0000256" key="1">
    <source>
        <dbReference type="ARBA" id="ARBA00023054"/>
    </source>
</evidence>
<keyword evidence="2" id="KW-0505">Motor protein</keyword>
<dbReference type="PRINTS" id="PR00380">
    <property type="entry name" value="KINESINHEAVY"/>
</dbReference>
<organism evidence="7 8">
    <name type="scientific">Reticulomyxa filosa</name>
    <dbReference type="NCBI Taxonomy" id="46433"/>
    <lineage>
        <taxon>Eukaryota</taxon>
        <taxon>Sar</taxon>
        <taxon>Rhizaria</taxon>
        <taxon>Retaria</taxon>
        <taxon>Foraminifera</taxon>
        <taxon>Monothalamids</taxon>
        <taxon>Reticulomyxidae</taxon>
        <taxon>Reticulomyxa</taxon>
    </lineage>
</organism>
<feature type="region of interest" description="Disordered" evidence="5">
    <location>
        <begin position="458"/>
        <end position="525"/>
    </location>
</feature>
<dbReference type="SMART" id="SM00129">
    <property type="entry name" value="KISc"/>
    <property type="match status" value="1"/>
</dbReference>
<dbReference type="PANTHER" id="PTHR47968:SF75">
    <property type="entry name" value="CENTROMERE-ASSOCIATED PROTEIN E"/>
    <property type="match status" value="1"/>
</dbReference>